<name>A0ABW5QM99_9HYPH</name>
<evidence type="ECO:0000256" key="2">
    <source>
        <dbReference type="SAM" id="Phobius"/>
    </source>
</evidence>
<keyword evidence="4" id="KW-1185">Reference proteome</keyword>
<proteinExistence type="predicted"/>
<keyword evidence="2" id="KW-0812">Transmembrane</keyword>
<protein>
    <submittedName>
        <fullName evidence="3">Uncharacterized protein</fullName>
    </submittedName>
</protein>
<keyword evidence="2" id="KW-0472">Membrane</keyword>
<accession>A0ABW5QM99</accession>
<dbReference type="EMBL" id="JBHUNP010000001">
    <property type="protein sequence ID" value="MFD2648750.1"/>
    <property type="molecule type" value="Genomic_DNA"/>
</dbReference>
<dbReference type="RefSeq" id="WP_386834037.1">
    <property type="nucleotide sequence ID" value="NZ_JBHUNP010000001.1"/>
</dbReference>
<comment type="caution">
    <text evidence="3">The sequence shown here is derived from an EMBL/GenBank/DDBJ whole genome shotgun (WGS) entry which is preliminary data.</text>
</comment>
<gene>
    <name evidence="3" type="ORF">ACFSX5_13195</name>
</gene>
<feature type="transmembrane region" description="Helical" evidence="2">
    <location>
        <begin position="28"/>
        <end position="50"/>
    </location>
</feature>
<reference evidence="4" key="1">
    <citation type="journal article" date="2019" name="Int. J. Syst. Evol. Microbiol.">
        <title>The Global Catalogue of Microorganisms (GCM) 10K type strain sequencing project: providing services to taxonomists for standard genome sequencing and annotation.</title>
        <authorList>
            <consortium name="The Broad Institute Genomics Platform"/>
            <consortium name="The Broad Institute Genome Sequencing Center for Infectious Disease"/>
            <person name="Wu L."/>
            <person name="Ma J."/>
        </authorList>
    </citation>
    <scope>NUCLEOTIDE SEQUENCE [LARGE SCALE GENOMIC DNA]</scope>
    <source>
        <strain evidence="4">CCM 7427</strain>
    </source>
</reference>
<evidence type="ECO:0000313" key="3">
    <source>
        <dbReference type="EMBL" id="MFD2648750.1"/>
    </source>
</evidence>
<evidence type="ECO:0000313" key="4">
    <source>
        <dbReference type="Proteomes" id="UP001597521"/>
    </source>
</evidence>
<keyword evidence="2" id="KW-1133">Transmembrane helix</keyword>
<feature type="region of interest" description="Disordered" evidence="1">
    <location>
        <begin position="1"/>
        <end position="20"/>
    </location>
</feature>
<organism evidence="3 4">
    <name type="scientific">Devosia albogilva</name>
    <dbReference type="NCBI Taxonomy" id="429726"/>
    <lineage>
        <taxon>Bacteria</taxon>
        <taxon>Pseudomonadati</taxon>
        <taxon>Pseudomonadota</taxon>
        <taxon>Alphaproteobacteria</taxon>
        <taxon>Hyphomicrobiales</taxon>
        <taxon>Devosiaceae</taxon>
        <taxon>Devosia</taxon>
    </lineage>
</organism>
<evidence type="ECO:0000256" key="1">
    <source>
        <dbReference type="SAM" id="MobiDB-lite"/>
    </source>
</evidence>
<feature type="compositionally biased region" description="Basic and acidic residues" evidence="1">
    <location>
        <begin position="1"/>
        <end position="12"/>
    </location>
</feature>
<sequence>MAEQEAFKEPADPKLNPPPSTGAAAGPLPIFGLLAVLAVVVIGIIAFVVMRSAG</sequence>
<dbReference type="Proteomes" id="UP001597521">
    <property type="component" value="Unassembled WGS sequence"/>
</dbReference>